<evidence type="ECO:0000256" key="3">
    <source>
        <dbReference type="ARBA" id="ARBA00022946"/>
    </source>
</evidence>
<dbReference type="GO" id="GO:0042030">
    <property type="term" value="F:ATPase inhibitor activity"/>
    <property type="evidence" value="ECO:0007669"/>
    <property type="project" value="InterPro"/>
</dbReference>
<keyword evidence="5" id="KW-0496">Mitochondrion</keyword>
<sequence length="126" mass="14681">MSALRLVARPLRTVPRFTRAMTTNIRDAGGAFAKREATEEERYAWEHEKEVIKKLREQLKLKEQAAKKKLEKDPSLDPQFHKELEKSVHLHGKAGSDAFSKRESAAEERYIREHEREVAERKTGKK</sequence>
<dbReference type="EMBL" id="KQ257453">
    <property type="protein sequence ID" value="KND02502.1"/>
    <property type="molecule type" value="Genomic_DNA"/>
</dbReference>
<accession>A0A0L0HN34</accession>
<dbReference type="RefSeq" id="XP_016610541.1">
    <property type="nucleotide sequence ID" value="XM_016751248.1"/>
</dbReference>
<evidence type="ECO:0000256" key="2">
    <source>
        <dbReference type="ARBA" id="ARBA00010901"/>
    </source>
</evidence>
<dbReference type="GO" id="GO:0005739">
    <property type="term" value="C:mitochondrion"/>
    <property type="evidence" value="ECO:0007669"/>
    <property type="project" value="UniProtKB-SubCell"/>
</dbReference>
<comment type="function">
    <text evidence="6">Inhibits the enzyme activity of ATPase.</text>
</comment>
<keyword evidence="9" id="KW-1185">Reference proteome</keyword>
<comment type="similarity">
    <text evidence="2 6">Belongs to the ATPase inhibitor family.</text>
</comment>
<dbReference type="InterPro" id="IPR007648">
    <property type="entry name" value="ATPase_inhibitor_mt"/>
</dbReference>
<protein>
    <recommendedName>
        <fullName evidence="6">ATPase inhibitor, mitochondrial</fullName>
    </recommendedName>
</protein>
<evidence type="ECO:0000256" key="7">
    <source>
        <dbReference type="SAM" id="MobiDB-lite"/>
    </source>
</evidence>
<evidence type="ECO:0000256" key="4">
    <source>
        <dbReference type="ARBA" id="ARBA00023054"/>
    </source>
</evidence>
<evidence type="ECO:0000256" key="6">
    <source>
        <dbReference type="RuleBase" id="RU368087"/>
    </source>
</evidence>
<name>A0A0L0HN34_SPIPD</name>
<feature type="compositionally biased region" description="Basic and acidic residues" evidence="7">
    <location>
        <begin position="65"/>
        <end position="88"/>
    </location>
</feature>
<dbReference type="SUPFAM" id="SSF64602">
    <property type="entry name" value="F1 ATPase inhibitor, IF1, C-terminal domain"/>
    <property type="match status" value="1"/>
</dbReference>
<dbReference type="InParanoid" id="A0A0L0HN34"/>
<evidence type="ECO:0000313" key="8">
    <source>
        <dbReference type="EMBL" id="KND02502.1"/>
    </source>
</evidence>
<dbReference type="OrthoDB" id="5532350at2759"/>
<organism evidence="8 9">
    <name type="scientific">Spizellomyces punctatus (strain DAOM BR117)</name>
    <dbReference type="NCBI Taxonomy" id="645134"/>
    <lineage>
        <taxon>Eukaryota</taxon>
        <taxon>Fungi</taxon>
        <taxon>Fungi incertae sedis</taxon>
        <taxon>Chytridiomycota</taxon>
        <taxon>Chytridiomycota incertae sedis</taxon>
        <taxon>Chytridiomycetes</taxon>
        <taxon>Spizellomycetales</taxon>
        <taxon>Spizellomycetaceae</taxon>
        <taxon>Spizellomyces</taxon>
    </lineage>
</organism>
<dbReference type="GeneID" id="27686512"/>
<keyword evidence="3" id="KW-0809">Transit peptide</keyword>
<evidence type="ECO:0000256" key="5">
    <source>
        <dbReference type="ARBA" id="ARBA00023128"/>
    </source>
</evidence>
<reference evidence="8 9" key="1">
    <citation type="submission" date="2009-08" db="EMBL/GenBank/DDBJ databases">
        <title>The Genome Sequence of Spizellomyces punctatus strain DAOM BR117.</title>
        <authorList>
            <consortium name="The Broad Institute Genome Sequencing Platform"/>
            <person name="Russ C."/>
            <person name="Cuomo C."/>
            <person name="Shea T."/>
            <person name="Young S.K."/>
            <person name="Zeng Q."/>
            <person name="Koehrsen M."/>
            <person name="Haas B."/>
            <person name="Borodovsky M."/>
            <person name="Guigo R."/>
            <person name="Alvarado L."/>
            <person name="Berlin A."/>
            <person name="Bochicchio J."/>
            <person name="Borenstein D."/>
            <person name="Chapman S."/>
            <person name="Chen Z."/>
            <person name="Engels R."/>
            <person name="Freedman E."/>
            <person name="Gellesch M."/>
            <person name="Goldberg J."/>
            <person name="Griggs A."/>
            <person name="Gujja S."/>
            <person name="Heiman D."/>
            <person name="Hepburn T."/>
            <person name="Howarth C."/>
            <person name="Jen D."/>
            <person name="Larson L."/>
            <person name="Lewis B."/>
            <person name="Mehta T."/>
            <person name="Park D."/>
            <person name="Pearson M."/>
            <person name="Roberts A."/>
            <person name="Saif S."/>
            <person name="Shenoy N."/>
            <person name="Sisk P."/>
            <person name="Stolte C."/>
            <person name="Sykes S."/>
            <person name="Thomson T."/>
            <person name="Walk T."/>
            <person name="White J."/>
            <person name="Yandava C."/>
            <person name="Burger G."/>
            <person name="Gray M.W."/>
            <person name="Holland P.W.H."/>
            <person name="King N."/>
            <person name="Lang F.B.F."/>
            <person name="Roger A.J."/>
            <person name="Ruiz-Trillo I."/>
            <person name="Lander E."/>
            <person name="Nusbaum C."/>
        </authorList>
    </citation>
    <scope>NUCLEOTIDE SEQUENCE [LARGE SCALE GENOMIC DNA]</scope>
    <source>
        <strain evidence="8 9">DAOM BR117</strain>
    </source>
</reference>
<gene>
    <name evidence="8" type="ORF">SPPG_02961</name>
</gene>
<evidence type="ECO:0000313" key="9">
    <source>
        <dbReference type="Proteomes" id="UP000053201"/>
    </source>
</evidence>
<feature type="region of interest" description="Disordered" evidence="7">
    <location>
        <begin position="65"/>
        <end position="126"/>
    </location>
</feature>
<proteinExistence type="inferred from homology"/>
<comment type="subcellular location">
    <subcellularLocation>
        <location evidence="1">Mitochondrion</location>
    </subcellularLocation>
</comment>
<dbReference type="PANTHER" id="PTHR48417">
    <property type="entry name" value="ATP SYNTHASE F1 SUBUNIT EPSILON"/>
    <property type="match status" value="1"/>
</dbReference>
<dbReference type="AlphaFoldDB" id="A0A0L0HN34"/>
<dbReference type="Pfam" id="PF04568">
    <property type="entry name" value="IATP"/>
    <property type="match status" value="1"/>
</dbReference>
<dbReference type="Gene3D" id="1.20.5.500">
    <property type="entry name" value="Single helix bin"/>
    <property type="match status" value="2"/>
</dbReference>
<dbReference type="Proteomes" id="UP000053201">
    <property type="component" value="Unassembled WGS sequence"/>
</dbReference>
<feature type="compositionally biased region" description="Basic and acidic residues" evidence="7">
    <location>
        <begin position="99"/>
        <end position="126"/>
    </location>
</feature>
<dbReference type="PANTHER" id="PTHR48417:SF1">
    <property type="entry name" value="ATP SYNTHASE F1 SUBUNIT EPSILON"/>
    <property type="match status" value="1"/>
</dbReference>
<keyword evidence="4" id="KW-0175">Coiled coil</keyword>
<dbReference type="VEuPathDB" id="FungiDB:SPPG_02961"/>
<evidence type="ECO:0000256" key="1">
    <source>
        <dbReference type="ARBA" id="ARBA00004173"/>
    </source>
</evidence>